<evidence type="ECO:0000313" key="2">
    <source>
        <dbReference type="Proteomes" id="UP000029080"/>
    </source>
</evidence>
<evidence type="ECO:0000313" key="1">
    <source>
        <dbReference type="EMBL" id="KFJ06010.1"/>
    </source>
</evidence>
<dbReference type="EMBL" id="JGZU01000011">
    <property type="protein sequence ID" value="KFJ06010.1"/>
    <property type="molecule type" value="Genomic_DNA"/>
</dbReference>
<keyword evidence="2" id="KW-1185">Reference proteome</keyword>
<dbReference type="Proteomes" id="UP000029080">
    <property type="component" value="Unassembled WGS sequence"/>
</dbReference>
<dbReference type="STRING" id="356829.BITS_1156"/>
<organism evidence="1 2">
    <name type="scientific">Bifidobacterium tsurumiense</name>
    <dbReference type="NCBI Taxonomy" id="356829"/>
    <lineage>
        <taxon>Bacteria</taxon>
        <taxon>Bacillati</taxon>
        <taxon>Actinomycetota</taxon>
        <taxon>Actinomycetes</taxon>
        <taxon>Bifidobacteriales</taxon>
        <taxon>Bifidobacteriaceae</taxon>
        <taxon>Bifidobacterium</taxon>
    </lineage>
</organism>
<comment type="caution">
    <text evidence="1">The sequence shown here is derived from an EMBL/GenBank/DDBJ whole genome shotgun (WGS) entry which is preliminary data.</text>
</comment>
<name>A0A087EE09_9BIFI</name>
<proteinExistence type="predicted"/>
<protein>
    <submittedName>
        <fullName evidence="1">Uncharacterized protein</fullName>
    </submittedName>
</protein>
<sequence>MLLSRIRGDCATSIITFRTLVCVSKNRRMFAILTKLYGWRVLLGALGKSLQVFGFDGIGEHGCDFCIGFAVSICLVCLCVRRDHRCLIFVRSCTLFLITIRSRCE</sequence>
<gene>
    <name evidence="1" type="ORF">BITS_1156</name>
</gene>
<reference evidence="1 2" key="1">
    <citation type="submission" date="2014-03" db="EMBL/GenBank/DDBJ databases">
        <title>Genomics of Bifidobacteria.</title>
        <authorList>
            <person name="Ventura M."/>
            <person name="Milani C."/>
            <person name="Lugli G.A."/>
        </authorList>
    </citation>
    <scope>NUCLEOTIDE SEQUENCE [LARGE SCALE GENOMIC DNA]</scope>
    <source>
        <strain evidence="1 2">JCM 13495</strain>
    </source>
</reference>
<accession>A0A087EE09</accession>
<dbReference type="AlphaFoldDB" id="A0A087EE09"/>